<evidence type="ECO:0000313" key="7">
    <source>
        <dbReference type="EMBL" id="THV05859.1"/>
    </source>
</evidence>
<dbReference type="Proteomes" id="UP000297245">
    <property type="component" value="Unassembled WGS sequence"/>
</dbReference>
<dbReference type="PANTHER" id="PTHR42973:SF39">
    <property type="entry name" value="FAD-BINDING PCMH-TYPE DOMAIN-CONTAINING PROTEIN"/>
    <property type="match status" value="1"/>
</dbReference>
<keyword evidence="3" id="KW-0285">Flavoprotein</keyword>
<feature type="domain" description="FAD-binding PCMH-type" evidence="6">
    <location>
        <begin position="40"/>
        <end position="213"/>
    </location>
</feature>
<evidence type="ECO:0000256" key="5">
    <source>
        <dbReference type="ARBA" id="ARBA00023002"/>
    </source>
</evidence>
<dbReference type="GO" id="GO:0071949">
    <property type="term" value="F:FAD binding"/>
    <property type="evidence" value="ECO:0007669"/>
    <property type="project" value="InterPro"/>
</dbReference>
<evidence type="ECO:0000259" key="6">
    <source>
        <dbReference type="PROSITE" id="PS51387"/>
    </source>
</evidence>
<dbReference type="OrthoDB" id="407275at2759"/>
<dbReference type="InterPro" id="IPR036318">
    <property type="entry name" value="FAD-bd_PCMH-like_sf"/>
</dbReference>
<evidence type="ECO:0000256" key="3">
    <source>
        <dbReference type="ARBA" id="ARBA00022630"/>
    </source>
</evidence>
<dbReference type="Gene3D" id="3.30.465.10">
    <property type="match status" value="1"/>
</dbReference>
<dbReference type="Gene3D" id="3.40.462.20">
    <property type="match status" value="1"/>
</dbReference>
<evidence type="ECO:0000256" key="2">
    <source>
        <dbReference type="ARBA" id="ARBA00005466"/>
    </source>
</evidence>
<dbReference type="SUPFAM" id="SSF56176">
    <property type="entry name" value="FAD-binding/transporter-associated domain-like"/>
    <property type="match status" value="1"/>
</dbReference>
<proteinExistence type="inferred from homology"/>
<dbReference type="PROSITE" id="PS51387">
    <property type="entry name" value="FAD_PCMH"/>
    <property type="match status" value="1"/>
</dbReference>
<dbReference type="InterPro" id="IPR050416">
    <property type="entry name" value="FAD-linked_Oxidoreductase"/>
</dbReference>
<dbReference type="InterPro" id="IPR006094">
    <property type="entry name" value="Oxid_FAD_bind_N"/>
</dbReference>
<reference evidence="7 8" key="1">
    <citation type="journal article" date="2019" name="Nat. Ecol. Evol.">
        <title>Megaphylogeny resolves global patterns of mushroom evolution.</title>
        <authorList>
            <person name="Varga T."/>
            <person name="Krizsan K."/>
            <person name="Foldi C."/>
            <person name="Dima B."/>
            <person name="Sanchez-Garcia M."/>
            <person name="Sanchez-Ramirez S."/>
            <person name="Szollosi G.J."/>
            <person name="Szarkandi J.G."/>
            <person name="Papp V."/>
            <person name="Albert L."/>
            <person name="Andreopoulos W."/>
            <person name="Angelini C."/>
            <person name="Antonin V."/>
            <person name="Barry K.W."/>
            <person name="Bougher N.L."/>
            <person name="Buchanan P."/>
            <person name="Buyck B."/>
            <person name="Bense V."/>
            <person name="Catcheside P."/>
            <person name="Chovatia M."/>
            <person name="Cooper J."/>
            <person name="Damon W."/>
            <person name="Desjardin D."/>
            <person name="Finy P."/>
            <person name="Geml J."/>
            <person name="Haridas S."/>
            <person name="Hughes K."/>
            <person name="Justo A."/>
            <person name="Karasinski D."/>
            <person name="Kautmanova I."/>
            <person name="Kiss B."/>
            <person name="Kocsube S."/>
            <person name="Kotiranta H."/>
            <person name="LaButti K.M."/>
            <person name="Lechner B.E."/>
            <person name="Liimatainen K."/>
            <person name="Lipzen A."/>
            <person name="Lukacs Z."/>
            <person name="Mihaltcheva S."/>
            <person name="Morgado L.N."/>
            <person name="Niskanen T."/>
            <person name="Noordeloos M.E."/>
            <person name="Ohm R.A."/>
            <person name="Ortiz-Santana B."/>
            <person name="Ovrebo C."/>
            <person name="Racz N."/>
            <person name="Riley R."/>
            <person name="Savchenko A."/>
            <person name="Shiryaev A."/>
            <person name="Soop K."/>
            <person name="Spirin V."/>
            <person name="Szebenyi C."/>
            <person name="Tomsovsky M."/>
            <person name="Tulloss R.E."/>
            <person name="Uehling J."/>
            <person name="Grigoriev I.V."/>
            <person name="Vagvolgyi C."/>
            <person name="Papp T."/>
            <person name="Martin F.M."/>
            <person name="Miettinen O."/>
            <person name="Hibbett D.S."/>
            <person name="Nagy L.G."/>
        </authorList>
    </citation>
    <scope>NUCLEOTIDE SEQUENCE [LARGE SCALE GENOMIC DNA]</scope>
    <source>
        <strain evidence="7 8">CBS 962.96</strain>
    </source>
</reference>
<keyword evidence="4" id="KW-0274">FAD</keyword>
<name>A0A4S8MT58_DENBC</name>
<comment type="cofactor">
    <cofactor evidence="1">
        <name>FAD</name>
        <dbReference type="ChEBI" id="CHEBI:57692"/>
    </cofactor>
</comment>
<gene>
    <name evidence="7" type="ORF">K435DRAFT_744509</name>
</gene>
<evidence type="ECO:0000256" key="1">
    <source>
        <dbReference type="ARBA" id="ARBA00001974"/>
    </source>
</evidence>
<accession>A0A4S8MT58</accession>
<protein>
    <submittedName>
        <fullName evidence="7">Glucooligosaccharide oxidase</fullName>
    </submittedName>
</protein>
<dbReference type="EMBL" id="ML179046">
    <property type="protein sequence ID" value="THV05859.1"/>
    <property type="molecule type" value="Genomic_DNA"/>
</dbReference>
<evidence type="ECO:0000313" key="8">
    <source>
        <dbReference type="Proteomes" id="UP000297245"/>
    </source>
</evidence>
<dbReference type="PANTHER" id="PTHR42973">
    <property type="entry name" value="BINDING OXIDOREDUCTASE, PUTATIVE (AFU_ORTHOLOGUE AFUA_1G17690)-RELATED"/>
    <property type="match status" value="1"/>
</dbReference>
<keyword evidence="8" id="KW-1185">Reference proteome</keyword>
<dbReference type="Pfam" id="PF08031">
    <property type="entry name" value="BBE"/>
    <property type="match status" value="1"/>
</dbReference>
<keyword evidence="5" id="KW-0560">Oxidoreductase</keyword>
<dbReference type="AlphaFoldDB" id="A0A4S8MT58"/>
<evidence type="ECO:0000256" key="4">
    <source>
        <dbReference type="ARBA" id="ARBA00022827"/>
    </source>
</evidence>
<dbReference type="InterPro" id="IPR016166">
    <property type="entry name" value="FAD-bd_PCMH"/>
</dbReference>
<organism evidence="7 8">
    <name type="scientific">Dendrothele bispora (strain CBS 962.96)</name>
    <dbReference type="NCBI Taxonomy" id="1314807"/>
    <lineage>
        <taxon>Eukaryota</taxon>
        <taxon>Fungi</taxon>
        <taxon>Dikarya</taxon>
        <taxon>Basidiomycota</taxon>
        <taxon>Agaricomycotina</taxon>
        <taxon>Agaricomycetes</taxon>
        <taxon>Agaricomycetidae</taxon>
        <taxon>Agaricales</taxon>
        <taxon>Agaricales incertae sedis</taxon>
        <taxon>Dendrothele</taxon>
    </lineage>
</organism>
<dbReference type="GO" id="GO:0016491">
    <property type="term" value="F:oxidoreductase activity"/>
    <property type="evidence" value="ECO:0007669"/>
    <property type="project" value="UniProtKB-KW"/>
</dbReference>
<dbReference type="InterPro" id="IPR012951">
    <property type="entry name" value="BBE"/>
</dbReference>
<comment type="similarity">
    <text evidence="2">Belongs to the oxygen-dependent FAD-linked oxidoreductase family.</text>
</comment>
<dbReference type="InterPro" id="IPR016169">
    <property type="entry name" value="FAD-bd_PCMH_sub2"/>
</dbReference>
<dbReference type="Pfam" id="PF01565">
    <property type="entry name" value="FAD_binding_4"/>
    <property type="match status" value="1"/>
</dbReference>
<sequence>MTSCQGTNTTSFKTALGDVRTVFPGDADYPAASASYNLRFEVNPFAIAFPTDTQQVSIAIKAGAENNLRVVARSGGHSYIANSLGGKNGSFVVDLSQLKAITIDPVTFNADIETGNRLGDIDLALNEQGRGLPHGRCSFVGIGGHSGEFGGWGFPSRMWGLTLDNILSATVVLANGTVVTASEESHSDLFWGIRGASPSFGIVTSIKFHTHPIPSGGTHFALFWDMDIATATSTFASFQSFALSPSLPTTFGGEIGVLKGSAHGRVTILFFGSYFGSSDQAEFNRTVEPFLSGLPEPDVHLGSMLVSGTWVEVLEAAALPTGNLSTIGRKDSNDTFYAKSLMTPQDVPLTMEAIGDMMEYLGTTGFESDLFWAVEIELYGGVDSAVNAVPLNSTAFGHRNTLFTFQLYTSTLNSLPPFPNEAFGLVDGIVTSITSNMPDDWNFGAYPNYIDDRLQDWQRLYYGEHYSRLEKLKGSLDPSDVFQFPISIEEPDTPYIYF</sequence>